<evidence type="ECO:0000313" key="5">
    <source>
        <dbReference type="Proteomes" id="UP000031518"/>
    </source>
</evidence>
<feature type="chain" id="PRO_5002110959" evidence="3">
    <location>
        <begin position="26"/>
        <end position="697"/>
    </location>
</feature>
<dbReference type="PANTHER" id="PTHR30203">
    <property type="entry name" value="OUTER MEMBRANE CATION EFFLUX PROTEIN"/>
    <property type="match status" value="1"/>
</dbReference>
<dbReference type="EMBL" id="CBXV010000006">
    <property type="protein sequence ID" value="CDM65684.1"/>
    <property type="molecule type" value="Genomic_DNA"/>
</dbReference>
<dbReference type="Gene3D" id="1.20.1600.10">
    <property type="entry name" value="Outer membrane efflux proteins (OEP)"/>
    <property type="match status" value="1"/>
</dbReference>
<dbReference type="InterPro" id="IPR010131">
    <property type="entry name" value="MdtP/NodT-like"/>
</dbReference>
<name>A0A0B6WZF7_9BACT</name>
<feature type="compositionally biased region" description="Polar residues" evidence="2">
    <location>
        <begin position="71"/>
        <end position="102"/>
    </location>
</feature>
<gene>
    <name evidence="4" type="ORF">PYK22_01689</name>
</gene>
<protein>
    <submittedName>
        <fullName evidence="4">Outer membrane protein</fullName>
    </submittedName>
</protein>
<accession>A0A0B6WZF7</accession>
<evidence type="ECO:0000256" key="3">
    <source>
        <dbReference type="SAM" id="SignalP"/>
    </source>
</evidence>
<dbReference type="AlphaFoldDB" id="A0A0B6WZF7"/>
<dbReference type="RefSeq" id="WP_041976168.1">
    <property type="nucleotide sequence ID" value="NZ_CBXV010000006.1"/>
</dbReference>
<dbReference type="InterPro" id="IPR003423">
    <property type="entry name" value="OMP_efflux"/>
</dbReference>
<evidence type="ECO:0000256" key="2">
    <source>
        <dbReference type="SAM" id="MobiDB-lite"/>
    </source>
</evidence>
<sequence length="697" mass="75882" precursor="true">MRLRAFRSSLTFFVELSLFFSCVFAQQPGAPGSASSPQAVNAGPAPSANTPLGQAANPPVPSANVPAAQSGSALSGISIQPSAQPAATSSGISPEQTVQTGPVQGAQFPDVRQPGRESAPTPAPEQLPQVPSIAPDYRAPNRPLPEFGRVGVELTNQRPLSLRDAIALALANNKDIEVARQNVRLAEFDLQAARGAYDPRLSSSSYYERVETPVASFLSGGANGSVTQSDLTGTFRFEGLSPKFGGGYRVDLSNIRLTTNNQFVALNPQYQTALTFSYTQPLWRGFGFDQYRRQIEIAKRNLSLSDAQFRQRAIETITAVQRAYWDLVFALRNLQIQRDAVRDARQQLEHNKRLVAEGLLAPIDVVAAEAQLSGFEQSVYTALDDVNRAENALKLLIAEDRLSPIWNVALIPTDTVDLEPPAIGLDEAMRVALESRPEIKQADIAREINEVDQRFYRDQTKPQVDLVASYGVTGLAGTLSEGAASNPFTATTAQLRDRVNLLSQLNGLPPLPAPPTQTFPDLLLGGYGQALTNLLANRFNNFRVGVQISLPLRNRTAEAQLGRALVEGERLRTQRAQLEETIAVDVRNALQAIRTAESRLRAAAAARAASEQQYESERRKFEAGQSTFFFVLERQTALTTARGNELRAQIELNKAIADLQRAMGSALEANRIRIKETKTGARLSLDEEQVATDLSGK</sequence>
<dbReference type="GO" id="GO:0015562">
    <property type="term" value="F:efflux transmembrane transporter activity"/>
    <property type="evidence" value="ECO:0007669"/>
    <property type="project" value="InterPro"/>
</dbReference>
<dbReference type="Proteomes" id="UP000031518">
    <property type="component" value="Unassembled WGS sequence"/>
</dbReference>
<feature type="compositionally biased region" description="Low complexity" evidence="2">
    <location>
        <begin position="54"/>
        <end position="70"/>
    </location>
</feature>
<dbReference type="PANTHER" id="PTHR30203:SF33">
    <property type="entry name" value="BLR4455 PROTEIN"/>
    <property type="match status" value="1"/>
</dbReference>
<dbReference type="OrthoDB" id="128290at2"/>
<keyword evidence="5" id="KW-1185">Reference proteome</keyword>
<dbReference type="SUPFAM" id="SSF56954">
    <property type="entry name" value="Outer membrane efflux proteins (OEP)"/>
    <property type="match status" value="1"/>
</dbReference>
<dbReference type="Pfam" id="PF02321">
    <property type="entry name" value="OEP"/>
    <property type="match status" value="2"/>
</dbReference>
<feature type="region of interest" description="Disordered" evidence="2">
    <location>
        <begin position="30"/>
        <end position="144"/>
    </location>
</feature>
<dbReference type="STRING" id="454194.PYK22_01689"/>
<feature type="signal peptide" evidence="3">
    <location>
        <begin position="1"/>
        <end position="25"/>
    </location>
</feature>
<comment type="similarity">
    <text evidence="1">Belongs to the outer membrane factor (OMF) (TC 1.B.17) family.</text>
</comment>
<keyword evidence="3" id="KW-0732">Signal</keyword>
<reference evidence="4 5" key="1">
    <citation type="submission" date="2013-12" db="EMBL/GenBank/DDBJ databases">
        <authorList>
            <person name="Stott M."/>
        </authorList>
    </citation>
    <scope>NUCLEOTIDE SEQUENCE [LARGE SCALE GENOMIC DNA]</scope>
    <source>
        <strain evidence="4 5">K22</strain>
    </source>
</reference>
<organism evidence="4 5">
    <name type="scientific">Pyrinomonas methylaliphatogenes</name>
    <dbReference type="NCBI Taxonomy" id="454194"/>
    <lineage>
        <taxon>Bacteria</taxon>
        <taxon>Pseudomonadati</taxon>
        <taxon>Acidobacteriota</taxon>
        <taxon>Blastocatellia</taxon>
        <taxon>Blastocatellales</taxon>
        <taxon>Pyrinomonadaceae</taxon>
        <taxon>Pyrinomonas</taxon>
    </lineage>
</organism>
<proteinExistence type="inferred from homology"/>
<reference evidence="4 5" key="2">
    <citation type="submission" date="2015-01" db="EMBL/GenBank/DDBJ databases">
        <title>Complete genome sequence of Pyrinomonas methylaliphatogenes type strain K22T.</title>
        <authorList>
            <person name="Lee K.C.Y."/>
            <person name="Power J.F."/>
            <person name="Dunfield P.F."/>
            <person name="Morgan X.C."/>
            <person name="Huttenhower C."/>
            <person name="Stott M.B."/>
        </authorList>
    </citation>
    <scope>NUCLEOTIDE SEQUENCE [LARGE SCALE GENOMIC DNA]</scope>
    <source>
        <strain evidence="4 5">K22</strain>
    </source>
</reference>
<evidence type="ECO:0000313" key="4">
    <source>
        <dbReference type="EMBL" id="CDM65684.1"/>
    </source>
</evidence>
<evidence type="ECO:0000256" key="1">
    <source>
        <dbReference type="ARBA" id="ARBA00007613"/>
    </source>
</evidence>